<comment type="similarity">
    <text evidence="1 3">Belongs to the short-chain dehydrogenases/reductases (SDR) family.</text>
</comment>
<dbReference type="PRINTS" id="PR00081">
    <property type="entry name" value="GDHRDH"/>
</dbReference>
<dbReference type="PROSITE" id="PS00061">
    <property type="entry name" value="ADH_SHORT"/>
    <property type="match status" value="1"/>
</dbReference>
<comment type="caution">
    <text evidence="4">The sequence shown here is derived from an EMBL/GenBank/DDBJ whole genome shotgun (WGS) entry which is preliminary data.</text>
</comment>
<dbReference type="PANTHER" id="PTHR42901:SF1">
    <property type="entry name" value="ALCOHOL DEHYDROGENASE"/>
    <property type="match status" value="1"/>
</dbReference>
<evidence type="ECO:0000256" key="2">
    <source>
        <dbReference type="ARBA" id="ARBA00023002"/>
    </source>
</evidence>
<dbReference type="InterPro" id="IPR002347">
    <property type="entry name" value="SDR_fam"/>
</dbReference>
<protein>
    <submittedName>
        <fullName evidence="4">Serine 3-dehydrogenase</fullName>
    </submittedName>
</protein>
<dbReference type="FunFam" id="3.40.50.720:FF:000047">
    <property type="entry name" value="NADP-dependent L-serine/L-allo-threonine dehydrogenase"/>
    <property type="match status" value="1"/>
</dbReference>
<dbReference type="InterPro" id="IPR036291">
    <property type="entry name" value="NAD(P)-bd_dom_sf"/>
</dbReference>
<evidence type="ECO:0000313" key="4">
    <source>
        <dbReference type="EMBL" id="TQL16759.1"/>
    </source>
</evidence>
<dbReference type="PANTHER" id="PTHR42901">
    <property type="entry name" value="ALCOHOL DEHYDROGENASE"/>
    <property type="match status" value="1"/>
</dbReference>
<dbReference type="OrthoDB" id="658698at2"/>
<dbReference type="Pfam" id="PF00106">
    <property type="entry name" value="adh_short"/>
    <property type="match status" value="1"/>
</dbReference>
<dbReference type="InterPro" id="IPR020904">
    <property type="entry name" value="Sc_DH/Rdtase_CS"/>
</dbReference>
<organism evidence="4 5">
    <name type="scientific">Zymomonas mobilis</name>
    <dbReference type="NCBI Taxonomy" id="542"/>
    <lineage>
        <taxon>Bacteria</taxon>
        <taxon>Pseudomonadati</taxon>
        <taxon>Pseudomonadota</taxon>
        <taxon>Alphaproteobacteria</taxon>
        <taxon>Sphingomonadales</taxon>
        <taxon>Zymomonadaceae</taxon>
        <taxon>Zymomonas</taxon>
    </lineage>
</organism>
<dbReference type="SUPFAM" id="SSF51735">
    <property type="entry name" value="NAD(P)-binding Rossmann-fold domains"/>
    <property type="match status" value="1"/>
</dbReference>
<dbReference type="PRINTS" id="PR00080">
    <property type="entry name" value="SDRFAMILY"/>
</dbReference>
<reference evidence="4 5" key="1">
    <citation type="submission" date="2019-06" db="EMBL/GenBank/DDBJ databases">
        <title>Genome sequencing of Zymomonas mobilis strains for genetic engineering and biofuel applications.</title>
        <authorList>
            <person name="Teravest M."/>
        </authorList>
    </citation>
    <scope>NUCLEOTIDE SEQUENCE [LARGE SCALE GENOMIC DNA]</scope>
    <source>
        <strain evidence="4 5">AN0101</strain>
    </source>
</reference>
<evidence type="ECO:0000256" key="3">
    <source>
        <dbReference type="RuleBase" id="RU000363"/>
    </source>
</evidence>
<gene>
    <name evidence="4" type="ORF">FBY58_0303</name>
</gene>
<sequence length="249" mass="27151">MSKTALITGATAGFGAATARLFVQNGWKVVATGRRSDRLQKLVDELGADNVFPAVFDIRDESAMKAALAALPPAFSEIDLLINNAGLALGTKAAPDIQLDDWRTMIDTNVTALAVITQHLLPKLIERRGMIINLSSVASHWPYPGGNCYGGTKAFVRQFSYGLRCDLHGTGVRVTSIEPGLCESEFTLVRTKGDQKAYDDAYKGAKALQPEDIADTLLWVASQPTHVNINSLELMPVSQTWNPFRIYRD</sequence>
<dbReference type="Proteomes" id="UP000316887">
    <property type="component" value="Unassembled WGS sequence"/>
</dbReference>
<dbReference type="EMBL" id="VFOF01000001">
    <property type="protein sequence ID" value="TQL16759.1"/>
    <property type="molecule type" value="Genomic_DNA"/>
</dbReference>
<dbReference type="RefSeq" id="WP_141919163.1">
    <property type="nucleotide sequence ID" value="NZ_VFOF01000001.1"/>
</dbReference>
<dbReference type="AlphaFoldDB" id="A0A542VZM3"/>
<accession>A0A542VZM3</accession>
<evidence type="ECO:0000256" key="1">
    <source>
        <dbReference type="ARBA" id="ARBA00006484"/>
    </source>
</evidence>
<dbReference type="GO" id="GO:0016616">
    <property type="term" value="F:oxidoreductase activity, acting on the CH-OH group of donors, NAD or NADP as acceptor"/>
    <property type="evidence" value="ECO:0007669"/>
    <property type="project" value="UniProtKB-ARBA"/>
</dbReference>
<name>A0A542VZM3_ZYMMB</name>
<keyword evidence="2" id="KW-0560">Oxidoreductase</keyword>
<proteinExistence type="inferred from homology"/>
<evidence type="ECO:0000313" key="5">
    <source>
        <dbReference type="Proteomes" id="UP000316887"/>
    </source>
</evidence>
<dbReference type="Gene3D" id="3.40.50.720">
    <property type="entry name" value="NAD(P)-binding Rossmann-like Domain"/>
    <property type="match status" value="1"/>
</dbReference>